<dbReference type="GeneID" id="116170128"/>
<keyword evidence="1" id="KW-0732">Signal</keyword>
<reference evidence="2" key="1">
    <citation type="journal article" date="2016" name="Sci. Rep.">
        <title>Molecular characterization of firefly nuptial gifts: a multi-omics approach sheds light on postcopulatory sexual selection.</title>
        <authorList>
            <person name="Al-Wathiqui N."/>
            <person name="Fallon T.R."/>
            <person name="South A."/>
            <person name="Weng J.K."/>
            <person name="Lewis S.M."/>
        </authorList>
    </citation>
    <scope>NUCLEOTIDE SEQUENCE</scope>
</reference>
<evidence type="ECO:0000256" key="1">
    <source>
        <dbReference type="SAM" id="SignalP"/>
    </source>
</evidence>
<evidence type="ECO:0000313" key="2">
    <source>
        <dbReference type="EMBL" id="JAV82999.1"/>
    </source>
</evidence>
<feature type="chain" id="PRO_5013299313" evidence="1">
    <location>
        <begin position="20"/>
        <end position="143"/>
    </location>
</feature>
<dbReference type="InterPro" id="IPR036728">
    <property type="entry name" value="PBP_GOBP_sf"/>
</dbReference>
<dbReference type="InterPro" id="IPR006170">
    <property type="entry name" value="PBP/GOBP"/>
</dbReference>
<dbReference type="GO" id="GO:0005549">
    <property type="term" value="F:odorant binding"/>
    <property type="evidence" value="ECO:0007669"/>
    <property type="project" value="InterPro"/>
</dbReference>
<name>A0A1Y1MAZ0_PHOPY</name>
<dbReference type="RefSeq" id="XP_031342175.1">
    <property type="nucleotide sequence ID" value="XM_031486315.1"/>
</dbReference>
<dbReference type="Gene3D" id="1.10.238.20">
    <property type="entry name" value="Pheromone/general odorant binding protein domain"/>
    <property type="match status" value="1"/>
</dbReference>
<protein>
    <submittedName>
        <fullName evidence="2">Uncharacterized protein</fullName>
    </submittedName>
</protein>
<dbReference type="AlphaFoldDB" id="A0A1Y1MAZ0"/>
<dbReference type="EMBL" id="GEZM01036060">
    <property type="protein sequence ID" value="JAV82999.1"/>
    <property type="molecule type" value="Transcribed_RNA"/>
</dbReference>
<accession>A0A1Y1MAZ0</accession>
<dbReference type="SUPFAM" id="SSF47565">
    <property type="entry name" value="Insect pheromone/odorant-binding proteins"/>
    <property type="match status" value="1"/>
</dbReference>
<proteinExistence type="predicted"/>
<dbReference type="KEGG" id="ppyr:116170128"/>
<organism evidence="2">
    <name type="scientific">Photinus pyralis</name>
    <name type="common">Common eastern firefly</name>
    <name type="synonym">Lampyris pyralis</name>
    <dbReference type="NCBI Taxonomy" id="7054"/>
    <lineage>
        <taxon>Eukaryota</taxon>
        <taxon>Metazoa</taxon>
        <taxon>Ecdysozoa</taxon>
        <taxon>Arthropoda</taxon>
        <taxon>Hexapoda</taxon>
        <taxon>Insecta</taxon>
        <taxon>Pterygota</taxon>
        <taxon>Neoptera</taxon>
        <taxon>Endopterygota</taxon>
        <taxon>Coleoptera</taxon>
        <taxon>Polyphaga</taxon>
        <taxon>Elateriformia</taxon>
        <taxon>Elateroidea</taxon>
        <taxon>Lampyridae</taxon>
        <taxon>Lampyrinae</taxon>
        <taxon>Photinus</taxon>
    </lineage>
</organism>
<dbReference type="Pfam" id="PF01395">
    <property type="entry name" value="PBP_GOBP"/>
    <property type="match status" value="1"/>
</dbReference>
<sequence>MWQVPFILLAAVRVQIAHAETLTEVITPEDHECMNALKIDINKLATFFDKQYKVKLDDPVLNEYAICWHTRMGMMDENRNFNWEKVVQLPMIMMPLFRAGATLSQQEASNFVTVCKQTIDLKAENVSAQLNNCIVDQILKHIM</sequence>
<feature type="signal peptide" evidence="1">
    <location>
        <begin position="1"/>
        <end position="19"/>
    </location>
</feature>